<dbReference type="PROSITE" id="PS00028">
    <property type="entry name" value="ZINC_FINGER_C2H2_1"/>
    <property type="match status" value="1"/>
</dbReference>
<evidence type="ECO:0000256" key="6">
    <source>
        <dbReference type="ARBA" id="ARBA00023163"/>
    </source>
</evidence>
<name>A0A4Y2GDW6_ARAVE</name>
<evidence type="ECO:0000256" key="4">
    <source>
        <dbReference type="ARBA" id="ARBA00022833"/>
    </source>
</evidence>
<dbReference type="GO" id="GO:0001227">
    <property type="term" value="F:DNA-binding transcription repressor activity, RNA polymerase II-specific"/>
    <property type="evidence" value="ECO:0007669"/>
    <property type="project" value="TreeGrafter"/>
</dbReference>
<keyword evidence="5" id="KW-0805">Transcription regulation</keyword>
<dbReference type="InterPro" id="IPR036236">
    <property type="entry name" value="Znf_C2H2_sf"/>
</dbReference>
<dbReference type="Pfam" id="PF00096">
    <property type="entry name" value="zf-C2H2"/>
    <property type="match status" value="1"/>
</dbReference>
<keyword evidence="7" id="KW-0539">Nucleus</keyword>
<dbReference type="EMBL" id="BGPR01001317">
    <property type="protein sequence ID" value="GBM50976.1"/>
    <property type="molecule type" value="Genomic_DNA"/>
</dbReference>
<evidence type="ECO:0000256" key="8">
    <source>
        <dbReference type="PROSITE-ProRule" id="PRU00042"/>
    </source>
</evidence>
<accession>A0A4Y2GDW6</accession>
<reference evidence="10 11" key="1">
    <citation type="journal article" date="2019" name="Sci. Rep.">
        <title>Orb-weaving spider Araneus ventricosus genome elucidates the spidroin gene catalogue.</title>
        <authorList>
            <person name="Kono N."/>
            <person name="Nakamura H."/>
            <person name="Ohtoshi R."/>
            <person name="Moran D.A.P."/>
            <person name="Shinohara A."/>
            <person name="Yoshida Y."/>
            <person name="Fujiwara M."/>
            <person name="Mori M."/>
            <person name="Tomita M."/>
            <person name="Arakawa K."/>
        </authorList>
    </citation>
    <scope>NUCLEOTIDE SEQUENCE [LARGE SCALE GENOMIC DNA]</scope>
</reference>
<organism evidence="10 11">
    <name type="scientific">Araneus ventricosus</name>
    <name type="common">Orbweaver spider</name>
    <name type="synonym">Epeira ventricosa</name>
    <dbReference type="NCBI Taxonomy" id="182803"/>
    <lineage>
        <taxon>Eukaryota</taxon>
        <taxon>Metazoa</taxon>
        <taxon>Ecdysozoa</taxon>
        <taxon>Arthropoda</taxon>
        <taxon>Chelicerata</taxon>
        <taxon>Arachnida</taxon>
        <taxon>Araneae</taxon>
        <taxon>Araneomorphae</taxon>
        <taxon>Entelegynae</taxon>
        <taxon>Araneoidea</taxon>
        <taxon>Araneidae</taxon>
        <taxon>Araneus</taxon>
    </lineage>
</organism>
<evidence type="ECO:0000256" key="1">
    <source>
        <dbReference type="ARBA" id="ARBA00004123"/>
    </source>
</evidence>
<evidence type="ECO:0000256" key="7">
    <source>
        <dbReference type="ARBA" id="ARBA00023242"/>
    </source>
</evidence>
<dbReference type="OrthoDB" id="8823111at2759"/>
<feature type="domain" description="C2H2-type" evidence="9">
    <location>
        <begin position="39"/>
        <end position="67"/>
    </location>
</feature>
<dbReference type="Gene3D" id="3.30.160.60">
    <property type="entry name" value="Classic Zinc Finger"/>
    <property type="match status" value="1"/>
</dbReference>
<dbReference type="PROSITE" id="PS50157">
    <property type="entry name" value="ZINC_FINGER_C2H2_2"/>
    <property type="match status" value="2"/>
</dbReference>
<sequence length="118" mass="13704">MKKHGDNDNHACSKCSMKFYRQDKLQEDRRTHTREKKTYPCEQCSEVFPIISDLLRHQRTNHSASPAPRVVTPRARKSCRISLGVYSSHFMTPNSDAALGLLLFLEEIRPQIHDMILH</sequence>
<evidence type="ECO:0000313" key="10">
    <source>
        <dbReference type="EMBL" id="GBM50976.1"/>
    </source>
</evidence>
<proteinExistence type="predicted"/>
<dbReference type="InterPro" id="IPR013087">
    <property type="entry name" value="Znf_C2H2_type"/>
</dbReference>
<keyword evidence="11" id="KW-1185">Reference proteome</keyword>
<evidence type="ECO:0000313" key="11">
    <source>
        <dbReference type="Proteomes" id="UP000499080"/>
    </source>
</evidence>
<dbReference type="Proteomes" id="UP000499080">
    <property type="component" value="Unassembled WGS sequence"/>
</dbReference>
<dbReference type="SUPFAM" id="SSF57667">
    <property type="entry name" value="beta-beta-alpha zinc fingers"/>
    <property type="match status" value="1"/>
</dbReference>
<keyword evidence="4" id="KW-0862">Zinc</keyword>
<dbReference type="SMART" id="SM00355">
    <property type="entry name" value="ZnF_C2H2"/>
    <property type="match status" value="2"/>
</dbReference>
<keyword evidence="8" id="KW-0863">Zinc-finger</keyword>
<dbReference type="GO" id="GO:0005654">
    <property type="term" value="C:nucleoplasm"/>
    <property type="evidence" value="ECO:0007669"/>
    <property type="project" value="TreeGrafter"/>
</dbReference>
<dbReference type="PANTHER" id="PTHR24399">
    <property type="entry name" value="ZINC FINGER AND BTB DOMAIN-CONTAINING"/>
    <property type="match status" value="1"/>
</dbReference>
<gene>
    <name evidence="10" type="ORF">AVEN_114625_1</name>
</gene>
<keyword evidence="3" id="KW-0677">Repeat</keyword>
<dbReference type="PANTHER" id="PTHR24399:SF23">
    <property type="entry name" value="C2H2-TYPE DOMAIN-CONTAINING PROTEIN"/>
    <property type="match status" value="1"/>
</dbReference>
<comment type="caution">
    <text evidence="10">The sequence shown here is derived from an EMBL/GenBank/DDBJ whole genome shotgun (WGS) entry which is preliminary data.</text>
</comment>
<evidence type="ECO:0000256" key="2">
    <source>
        <dbReference type="ARBA" id="ARBA00022723"/>
    </source>
</evidence>
<keyword evidence="2" id="KW-0479">Metal-binding</keyword>
<evidence type="ECO:0000256" key="3">
    <source>
        <dbReference type="ARBA" id="ARBA00022737"/>
    </source>
</evidence>
<comment type="subcellular location">
    <subcellularLocation>
        <location evidence="1">Nucleus</location>
    </subcellularLocation>
</comment>
<keyword evidence="6" id="KW-0804">Transcription</keyword>
<evidence type="ECO:0000256" key="5">
    <source>
        <dbReference type="ARBA" id="ARBA00023015"/>
    </source>
</evidence>
<evidence type="ECO:0000259" key="9">
    <source>
        <dbReference type="PROSITE" id="PS50157"/>
    </source>
</evidence>
<dbReference type="GO" id="GO:0008270">
    <property type="term" value="F:zinc ion binding"/>
    <property type="evidence" value="ECO:0007669"/>
    <property type="project" value="UniProtKB-KW"/>
</dbReference>
<dbReference type="GO" id="GO:0000978">
    <property type="term" value="F:RNA polymerase II cis-regulatory region sequence-specific DNA binding"/>
    <property type="evidence" value="ECO:0007669"/>
    <property type="project" value="TreeGrafter"/>
</dbReference>
<feature type="domain" description="C2H2-type" evidence="9">
    <location>
        <begin position="10"/>
        <end position="37"/>
    </location>
</feature>
<dbReference type="AlphaFoldDB" id="A0A4Y2GDW6"/>
<protein>
    <recommendedName>
        <fullName evidence="9">C2H2-type domain-containing protein</fullName>
    </recommendedName>
</protein>